<keyword evidence="2" id="KW-1185">Reference proteome</keyword>
<reference evidence="1 2" key="1">
    <citation type="submission" date="2017-07" db="EMBL/GenBank/DDBJ databases">
        <title>Flavobacterium cyanobacteriorum sp. nov., isolated from cyanobacterial aggregates in a eutrophic lake.</title>
        <authorList>
            <person name="Cai H."/>
        </authorList>
    </citation>
    <scope>NUCLEOTIDE SEQUENCE [LARGE SCALE GENOMIC DNA]</scope>
    <source>
        <strain evidence="1 2">TH021</strain>
    </source>
</reference>
<evidence type="ECO:0000313" key="2">
    <source>
        <dbReference type="Proteomes" id="UP000216605"/>
    </source>
</evidence>
<gene>
    <name evidence="1" type="ORF">CHU92_15020</name>
</gene>
<accession>A0A255YRW6</accession>
<organism evidence="1 2">
    <name type="scientific">Flavobacterium cyanobacteriorum</name>
    <dbReference type="NCBI Taxonomy" id="2022802"/>
    <lineage>
        <taxon>Bacteria</taxon>
        <taxon>Pseudomonadati</taxon>
        <taxon>Bacteroidota</taxon>
        <taxon>Flavobacteriia</taxon>
        <taxon>Flavobacteriales</taxon>
        <taxon>Flavobacteriaceae</taxon>
        <taxon>Flavobacterium</taxon>
    </lineage>
</organism>
<proteinExistence type="predicted"/>
<comment type="caution">
    <text evidence="1">The sequence shown here is derived from an EMBL/GenBank/DDBJ whole genome shotgun (WGS) entry which is preliminary data.</text>
</comment>
<dbReference type="AlphaFoldDB" id="A0A255YRW6"/>
<dbReference type="Proteomes" id="UP000216605">
    <property type="component" value="Unassembled WGS sequence"/>
</dbReference>
<dbReference type="EMBL" id="NOXV01000305">
    <property type="protein sequence ID" value="OYQ31953.1"/>
    <property type="molecule type" value="Genomic_DNA"/>
</dbReference>
<sequence length="176" mass="20226">MGLNACRTQKVSADIEVSNSKRVEYYRPFYESAPYTTHIFALANVNAVYKAASNFDIHELYAVNNTNDSIYILDRNFKNIYLNSNGERTLKGHIKLAKAEDIEKYNTLKRFINNNEYCNLVFSSPKNDNKGIWKVYLVYSTAVNDKIKEQILPLNKLTDIKELTILDLSANPKDSQ</sequence>
<evidence type="ECO:0000313" key="1">
    <source>
        <dbReference type="EMBL" id="OYQ31953.1"/>
    </source>
</evidence>
<protein>
    <submittedName>
        <fullName evidence="1">Uncharacterized protein</fullName>
    </submittedName>
</protein>
<name>A0A255YRW6_9FLAO</name>